<dbReference type="Gene3D" id="3.40.50.300">
    <property type="entry name" value="P-loop containing nucleotide triphosphate hydrolases"/>
    <property type="match status" value="1"/>
</dbReference>
<dbReference type="InterPro" id="IPR058680">
    <property type="entry name" value="NBD_SMAX1-like"/>
</dbReference>
<protein>
    <submittedName>
        <fullName evidence="4">Chaperone protein ClpB</fullName>
    </submittedName>
</protein>
<proteinExistence type="inferred from homology"/>
<evidence type="ECO:0000256" key="1">
    <source>
        <dbReference type="ARBA" id="ARBA00008675"/>
    </source>
</evidence>
<dbReference type="PANTHER" id="PTHR43572:SF31">
    <property type="entry name" value="PROTEIN SMAX1-LIKE 3"/>
    <property type="match status" value="1"/>
</dbReference>
<dbReference type="PANTHER" id="PTHR43572">
    <property type="entry name" value="CHAPERONE PROTEIN CLPD, CHLOROPLASTIC"/>
    <property type="match status" value="1"/>
</dbReference>
<keyword evidence="5" id="KW-1185">Reference proteome</keyword>
<reference evidence="4 5" key="1">
    <citation type="journal article" date="2018" name="Front. Plant Sci.">
        <title>Red Clover (Trifolium pratense) and Zigzag Clover (T. medium) - A Picture of Genomic Similarities and Differences.</title>
        <authorList>
            <person name="Dluhosova J."/>
            <person name="Istvanek J."/>
            <person name="Nedelnik J."/>
            <person name="Repkova J."/>
        </authorList>
    </citation>
    <scope>NUCLEOTIDE SEQUENCE [LARGE SCALE GENOMIC DNA]</scope>
    <source>
        <strain evidence="5">cv. 10/8</strain>
        <tissue evidence="4">Leaf</tissue>
    </source>
</reference>
<dbReference type="EMBL" id="LXQA010099302">
    <property type="protein sequence ID" value="MCI16075.1"/>
    <property type="molecule type" value="Genomic_DNA"/>
</dbReference>
<evidence type="ECO:0000259" key="3">
    <source>
        <dbReference type="Pfam" id="PF23569"/>
    </source>
</evidence>
<keyword evidence="2" id="KW-0677">Repeat</keyword>
<accession>A0A392PYM4</accession>
<evidence type="ECO:0000313" key="5">
    <source>
        <dbReference type="Proteomes" id="UP000265520"/>
    </source>
</evidence>
<dbReference type="Proteomes" id="UP000265520">
    <property type="component" value="Unassembled WGS sequence"/>
</dbReference>
<organism evidence="4 5">
    <name type="scientific">Trifolium medium</name>
    <dbReference type="NCBI Taxonomy" id="97028"/>
    <lineage>
        <taxon>Eukaryota</taxon>
        <taxon>Viridiplantae</taxon>
        <taxon>Streptophyta</taxon>
        <taxon>Embryophyta</taxon>
        <taxon>Tracheophyta</taxon>
        <taxon>Spermatophyta</taxon>
        <taxon>Magnoliopsida</taxon>
        <taxon>eudicotyledons</taxon>
        <taxon>Gunneridae</taxon>
        <taxon>Pentapetalae</taxon>
        <taxon>rosids</taxon>
        <taxon>fabids</taxon>
        <taxon>Fabales</taxon>
        <taxon>Fabaceae</taxon>
        <taxon>Papilionoideae</taxon>
        <taxon>50 kb inversion clade</taxon>
        <taxon>NPAAA clade</taxon>
        <taxon>Hologalegina</taxon>
        <taxon>IRL clade</taxon>
        <taxon>Trifolieae</taxon>
        <taxon>Trifolium</taxon>
    </lineage>
</organism>
<sequence>DPSVSRVMREAGFNSTQVKTNVEQAVSLENTSSHVSGKSKENNNQEKVSNKALVLDPIRVEDINSVVDNLKMNQRKSIVVVGECVTNLEGVVKGVMEKFDKGDVDESLKGVKFISLSLCDFGNVSRLEVDEKVEELKGLAKKSFHGKGYVLYLGDLKWLFDYKKQQGISGYYCSIDHMLT</sequence>
<feature type="domain" description="SMAX1-like nucleotide binding" evidence="3">
    <location>
        <begin position="61"/>
        <end position="179"/>
    </location>
</feature>
<gene>
    <name evidence="4" type="ORF">A2U01_0037216</name>
</gene>
<evidence type="ECO:0000256" key="2">
    <source>
        <dbReference type="ARBA" id="ARBA00022737"/>
    </source>
</evidence>
<name>A0A392PYM4_9FABA</name>
<dbReference type="InterPro" id="IPR051650">
    <property type="entry name" value="SL_signaling_regulator"/>
</dbReference>
<comment type="caution">
    <text evidence="4">The sequence shown here is derived from an EMBL/GenBank/DDBJ whole genome shotgun (WGS) entry which is preliminary data.</text>
</comment>
<comment type="similarity">
    <text evidence="1">Belongs to the ClpA/ClpB family.</text>
</comment>
<dbReference type="AlphaFoldDB" id="A0A392PYM4"/>
<evidence type="ECO:0000313" key="4">
    <source>
        <dbReference type="EMBL" id="MCI16075.1"/>
    </source>
</evidence>
<dbReference type="Pfam" id="PF23569">
    <property type="entry name" value="NBD_SMAX1"/>
    <property type="match status" value="1"/>
</dbReference>
<feature type="non-terminal residue" evidence="4">
    <location>
        <position position="1"/>
    </location>
</feature>
<dbReference type="InterPro" id="IPR027417">
    <property type="entry name" value="P-loop_NTPase"/>
</dbReference>